<keyword evidence="2" id="KW-1185">Reference proteome</keyword>
<organism evidence="1 2">
    <name type="scientific">Sclerotinia nivalis</name>
    <dbReference type="NCBI Taxonomy" id="352851"/>
    <lineage>
        <taxon>Eukaryota</taxon>
        <taxon>Fungi</taxon>
        <taxon>Dikarya</taxon>
        <taxon>Ascomycota</taxon>
        <taxon>Pezizomycotina</taxon>
        <taxon>Leotiomycetes</taxon>
        <taxon>Helotiales</taxon>
        <taxon>Sclerotiniaceae</taxon>
        <taxon>Sclerotinia</taxon>
    </lineage>
</organism>
<sequence>MARATIRISASVSNLYQEIDLTSALNPNCKQLAQFRMSNTEQRPFVPSKKINTEYPLIDSDPYVPGPRPR</sequence>
<evidence type="ECO:0000313" key="1">
    <source>
        <dbReference type="EMBL" id="KAJ8069353.1"/>
    </source>
</evidence>
<gene>
    <name evidence="1" type="ORF">OCU04_003008</name>
</gene>
<dbReference type="EMBL" id="JAPEIS010000002">
    <property type="protein sequence ID" value="KAJ8069353.1"/>
    <property type="molecule type" value="Genomic_DNA"/>
</dbReference>
<dbReference type="Proteomes" id="UP001152300">
    <property type="component" value="Unassembled WGS sequence"/>
</dbReference>
<accession>A0A9X0AVU4</accession>
<proteinExistence type="predicted"/>
<comment type="caution">
    <text evidence="1">The sequence shown here is derived from an EMBL/GenBank/DDBJ whole genome shotgun (WGS) entry which is preliminary data.</text>
</comment>
<protein>
    <submittedName>
        <fullName evidence="1">Uncharacterized protein</fullName>
    </submittedName>
</protein>
<reference evidence="1" key="1">
    <citation type="submission" date="2022-11" db="EMBL/GenBank/DDBJ databases">
        <title>Genome Resource of Sclerotinia nivalis Strain SnTB1, a Plant Pathogen Isolated from American Ginseng.</title>
        <authorList>
            <person name="Fan S."/>
        </authorList>
    </citation>
    <scope>NUCLEOTIDE SEQUENCE</scope>
    <source>
        <strain evidence="1">SnTB1</strain>
    </source>
</reference>
<name>A0A9X0AVU4_9HELO</name>
<evidence type="ECO:0000313" key="2">
    <source>
        <dbReference type="Proteomes" id="UP001152300"/>
    </source>
</evidence>
<dbReference type="AlphaFoldDB" id="A0A9X0AVU4"/>